<dbReference type="OrthoDB" id="74319at2759"/>
<evidence type="ECO:0000313" key="6">
    <source>
        <dbReference type="Proteomes" id="UP000792457"/>
    </source>
</evidence>
<comment type="caution">
    <text evidence="5">The sequence shown here is derived from an EMBL/GenBank/DDBJ whole genome shotgun (WGS) entry which is preliminary data.</text>
</comment>
<sequence>QGNGDKQEFGLISYSINCIKKNVSFTAKDCDPKNPPHVGDKVEFILLRRGKDPIASEIQIIQKASSNGVNANGQVPGTICQGFVAALKDGFGFIEASSHDRE</sequence>
<dbReference type="GO" id="GO:0003723">
    <property type="term" value="F:RNA binding"/>
    <property type="evidence" value="ECO:0007669"/>
    <property type="project" value="UniProtKB-KW"/>
</dbReference>
<evidence type="ECO:0000256" key="1">
    <source>
        <dbReference type="ARBA" id="ARBA00004496"/>
    </source>
</evidence>
<keyword evidence="4" id="KW-0694">RNA-binding</keyword>
<reference evidence="5" key="2">
    <citation type="submission" date="2017-10" db="EMBL/GenBank/DDBJ databases">
        <title>Ladona fulva Genome sequencing and assembly.</title>
        <authorList>
            <person name="Murali S."/>
            <person name="Richards S."/>
            <person name="Bandaranaike D."/>
            <person name="Bellair M."/>
            <person name="Blankenburg K."/>
            <person name="Chao H."/>
            <person name="Dinh H."/>
            <person name="Doddapaneni H."/>
            <person name="Dugan-Rocha S."/>
            <person name="Elkadiri S."/>
            <person name="Gnanaolivu R."/>
            <person name="Hernandez B."/>
            <person name="Skinner E."/>
            <person name="Javaid M."/>
            <person name="Lee S."/>
            <person name="Li M."/>
            <person name="Ming W."/>
            <person name="Munidasa M."/>
            <person name="Muniz J."/>
            <person name="Nguyen L."/>
            <person name="Hughes D."/>
            <person name="Osuji N."/>
            <person name="Pu L.-L."/>
            <person name="Puazo M."/>
            <person name="Qu C."/>
            <person name="Quiroz J."/>
            <person name="Raj R."/>
            <person name="Weissenberger G."/>
            <person name="Xin Y."/>
            <person name="Zou X."/>
            <person name="Han Y."/>
            <person name="Worley K."/>
            <person name="Muzny D."/>
            <person name="Gibbs R."/>
        </authorList>
    </citation>
    <scope>NUCLEOTIDE SEQUENCE</scope>
    <source>
        <strain evidence="5">Sampled in the wild</strain>
    </source>
</reference>
<name>A0A8K0P4B8_LADFU</name>
<dbReference type="Gene3D" id="2.40.50.140">
    <property type="entry name" value="Nucleic acid-binding proteins"/>
    <property type="match status" value="1"/>
</dbReference>
<evidence type="ECO:0000256" key="2">
    <source>
        <dbReference type="ARBA" id="ARBA00022490"/>
    </source>
</evidence>
<protein>
    <submittedName>
        <fullName evidence="5">Uncharacterized protein</fullName>
    </submittedName>
</protein>
<keyword evidence="6" id="KW-1185">Reference proteome</keyword>
<reference evidence="5" key="1">
    <citation type="submission" date="2013-04" db="EMBL/GenBank/DDBJ databases">
        <authorList>
            <person name="Qu J."/>
            <person name="Murali S.C."/>
            <person name="Bandaranaike D."/>
            <person name="Bellair M."/>
            <person name="Blankenburg K."/>
            <person name="Chao H."/>
            <person name="Dinh H."/>
            <person name="Doddapaneni H."/>
            <person name="Downs B."/>
            <person name="Dugan-Rocha S."/>
            <person name="Elkadiri S."/>
            <person name="Gnanaolivu R.D."/>
            <person name="Hernandez B."/>
            <person name="Javaid M."/>
            <person name="Jayaseelan J.C."/>
            <person name="Lee S."/>
            <person name="Li M."/>
            <person name="Ming W."/>
            <person name="Munidasa M."/>
            <person name="Muniz J."/>
            <person name="Nguyen L."/>
            <person name="Ongeri F."/>
            <person name="Osuji N."/>
            <person name="Pu L.-L."/>
            <person name="Puazo M."/>
            <person name="Qu C."/>
            <person name="Quiroz J."/>
            <person name="Raj R."/>
            <person name="Weissenberger G."/>
            <person name="Xin Y."/>
            <person name="Zou X."/>
            <person name="Han Y."/>
            <person name="Richards S."/>
            <person name="Worley K."/>
            <person name="Muzny D."/>
            <person name="Gibbs R."/>
        </authorList>
    </citation>
    <scope>NUCLEOTIDE SEQUENCE</scope>
    <source>
        <strain evidence="5">Sampled in the wild</strain>
    </source>
</reference>
<organism evidence="5 6">
    <name type="scientific">Ladona fulva</name>
    <name type="common">Scarce chaser dragonfly</name>
    <name type="synonym">Libellula fulva</name>
    <dbReference type="NCBI Taxonomy" id="123851"/>
    <lineage>
        <taxon>Eukaryota</taxon>
        <taxon>Metazoa</taxon>
        <taxon>Ecdysozoa</taxon>
        <taxon>Arthropoda</taxon>
        <taxon>Hexapoda</taxon>
        <taxon>Insecta</taxon>
        <taxon>Pterygota</taxon>
        <taxon>Palaeoptera</taxon>
        <taxon>Odonata</taxon>
        <taxon>Epiprocta</taxon>
        <taxon>Anisoptera</taxon>
        <taxon>Libelluloidea</taxon>
        <taxon>Libellulidae</taxon>
        <taxon>Ladona</taxon>
    </lineage>
</organism>
<accession>A0A8K0P4B8</accession>
<keyword evidence="3" id="KW-0677">Repeat</keyword>
<dbReference type="AlphaFoldDB" id="A0A8K0P4B8"/>
<feature type="non-terminal residue" evidence="5">
    <location>
        <position position="1"/>
    </location>
</feature>
<dbReference type="InterPro" id="IPR012340">
    <property type="entry name" value="NA-bd_OB-fold"/>
</dbReference>
<gene>
    <name evidence="5" type="ORF">J437_LFUL012968</name>
</gene>
<dbReference type="Proteomes" id="UP000792457">
    <property type="component" value="Unassembled WGS sequence"/>
</dbReference>
<evidence type="ECO:0000313" key="5">
    <source>
        <dbReference type="EMBL" id="KAG8232612.1"/>
    </source>
</evidence>
<comment type="subcellular location">
    <subcellularLocation>
        <location evidence="1">Cytoplasm</location>
    </subcellularLocation>
</comment>
<evidence type="ECO:0000256" key="4">
    <source>
        <dbReference type="ARBA" id="ARBA00022884"/>
    </source>
</evidence>
<dbReference type="PANTHER" id="PTHR12913:SF1">
    <property type="entry name" value="COLD SHOCK DOMAIN-CONTAINING PROTEIN E1"/>
    <property type="match status" value="1"/>
</dbReference>
<dbReference type="PANTHER" id="PTHR12913">
    <property type="entry name" value="UNR PROTEIN N-RAS UPSTREAM GENE PROTEIN"/>
    <property type="match status" value="1"/>
</dbReference>
<feature type="non-terminal residue" evidence="5">
    <location>
        <position position="102"/>
    </location>
</feature>
<dbReference type="GO" id="GO:0005737">
    <property type="term" value="C:cytoplasm"/>
    <property type="evidence" value="ECO:0007669"/>
    <property type="project" value="UniProtKB-SubCell"/>
</dbReference>
<evidence type="ECO:0000256" key="3">
    <source>
        <dbReference type="ARBA" id="ARBA00022737"/>
    </source>
</evidence>
<keyword evidence="2" id="KW-0963">Cytoplasm</keyword>
<dbReference type="EMBL" id="KZ308635">
    <property type="protein sequence ID" value="KAG8232612.1"/>
    <property type="molecule type" value="Genomic_DNA"/>
</dbReference>
<proteinExistence type="predicted"/>